<dbReference type="GeneID" id="112280643"/>
<sequence>MLQGMGLRLDRAGSFGSRSGAVKPLVHKHGFRVAVTASTKVRPKIMRLKQDEIGAVLPWTGSGEQRLQKLGTPSTWLARLAISLAGSVLFYNYNTMAAAMASLYWAWDPVLSTTFANTFLRLQYPYAGLWRARVLAVKVVKPARRPRSDDVFQEIFESQAPVKPFLKLVIGDGSSATLEMKVVMPSKKNQVQVGELVEVLVLSDIKSLSRFMAVRDVYLPDMDLWLSEDPCIERPLFEDLVQTLRAGSSSSSLVPPAVKGRDTQSVKARVPESIDMLPESSLDRREFDKDFLAPEPQTARRWRLTQLDYEEFEPVVEDDPKLQALRRLNRTQTEGEFPVRAQADTYDPPMKFTRIQDSNSYSQDFWEQDNSNTQSDSQPNQSQVSASDEDFAQKSVDTESDNVEEESKIQPLRRLIPKQRFGLQADGYGPPMEYVRMQEDGRETGGEETSEASSNEGNTSQIPDEDLKSMEDEQLTTVGEFLGSGFNEVQIRVPEVEVVQEEEV</sequence>
<feature type="region of interest" description="Disordered" evidence="1">
    <location>
        <begin position="333"/>
        <end position="471"/>
    </location>
</feature>
<dbReference type="Proteomes" id="UP000006727">
    <property type="component" value="Chromosome 3"/>
</dbReference>
<protein>
    <submittedName>
        <fullName evidence="2 3">Uncharacterized protein</fullName>
    </submittedName>
</protein>
<organism evidence="2">
    <name type="scientific">Physcomitrium patens</name>
    <name type="common">Spreading-leaved earth moss</name>
    <name type="synonym">Physcomitrella patens</name>
    <dbReference type="NCBI Taxonomy" id="3218"/>
    <lineage>
        <taxon>Eukaryota</taxon>
        <taxon>Viridiplantae</taxon>
        <taxon>Streptophyta</taxon>
        <taxon>Embryophyta</taxon>
        <taxon>Bryophyta</taxon>
        <taxon>Bryophytina</taxon>
        <taxon>Bryopsida</taxon>
        <taxon>Funariidae</taxon>
        <taxon>Funariales</taxon>
        <taxon>Funariaceae</taxon>
        <taxon>Physcomitrium</taxon>
    </lineage>
</organism>
<evidence type="ECO:0000313" key="4">
    <source>
        <dbReference type="Proteomes" id="UP000006727"/>
    </source>
</evidence>
<proteinExistence type="predicted"/>
<evidence type="ECO:0000256" key="1">
    <source>
        <dbReference type="SAM" id="MobiDB-lite"/>
    </source>
</evidence>
<dbReference type="Gramene" id="Pp3c3_29320V3.2">
    <property type="protein sequence ID" value="Pp3c3_29320V3.2"/>
    <property type="gene ID" value="Pp3c3_29320"/>
</dbReference>
<feature type="compositionally biased region" description="Low complexity" evidence="1">
    <location>
        <begin position="451"/>
        <end position="460"/>
    </location>
</feature>
<dbReference type="OrthoDB" id="191206at2759"/>
<dbReference type="AlphaFoldDB" id="A0A2K1KWJ8"/>
<dbReference type="EnsemblPlants" id="Pp3c3_29320V3.2">
    <property type="protein sequence ID" value="Pp3c3_29320V3.2"/>
    <property type="gene ID" value="Pp3c3_29320"/>
</dbReference>
<dbReference type="EnsemblPlants" id="Pp3c3_29320V3.1">
    <property type="protein sequence ID" value="Pp3c3_29320V3.1"/>
    <property type="gene ID" value="Pp3c3_29320"/>
</dbReference>
<dbReference type="Gramene" id="Pp3c3_29320V3.1">
    <property type="protein sequence ID" value="Pp3c3_29320V3.1"/>
    <property type="gene ID" value="Pp3c3_29320"/>
</dbReference>
<reference evidence="3" key="3">
    <citation type="submission" date="2020-12" db="UniProtKB">
        <authorList>
            <consortium name="EnsemblPlants"/>
        </authorList>
    </citation>
    <scope>IDENTIFICATION</scope>
</reference>
<reference evidence="2 4" key="1">
    <citation type="journal article" date="2008" name="Science">
        <title>The Physcomitrella genome reveals evolutionary insights into the conquest of land by plants.</title>
        <authorList>
            <person name="Rensing S."/>
            <person name="Lang D."/>
            <person name="Zimmer A."/>
            <person name="Terry A."/>
            <person name="Salamov A."/>
            <person name="Shapiro H."/>
            <person name="Nishiyama T."/>
            <person name="Perroud P.-F."/>
            <person name="Lindquist E."/>
            <person name="Kamisugi Y."/>
            <person name="Tanahashi T."/>
            <person name="Sakakibara K."/>
            <person name="Fujita T."/>
            <person name="Oishi K."/>
            <person name="Shin-I T."/>
            <person name="Kuroki Y."/>
            <person name="Toyoda A."/>
            <person name="Suzuki Y."/>
            <person name="Hashimoto A."/>
            <person name="Yamaguchi K."/>
            <person name="Sugano A."/>
            <person name="Kohara Y."/>
            <person name="Fujiyama A."/>
            <person name="Anterola A."/>
            <person name="Aoki S."/>
            <person name="Ashton N."/>
            <person name="Barbazuk W.B."/>
            <person name="Barker E."/>
            <person name="Bennetzen J."/>
            <person name="Bezanilla M."/>
            <person name="Blankenship R."/>
            <person name="Cho S.H."/>
            <person name="Dutcher S."/>
            <person name="Estelle M."/>
            <person name="Fawcett J.A."/>
            <person name="Gundlach H."/>
            <person name="Hanada K."/>
            <person name="Heyl A."/>
            <person name="Hicks K.A."/>
            <person name="Hugh J."/>
            <person name="Lohr M."/>
            <person name="Mayer K."/>
            <person name="Melkozernov A."/>
            <person name="Murata T."/>
            <person name="Nelson D."/>
            <person name="Pils B."/>
            <person name="Prigge M."/>
            <person name="Reiss B."/>
            <person name="Renner T."/>
            <person name="Rombauts S."/>
            <person name="Rushton P."/>
            <person name="Sanderfoot A."/>
            <person name="Schween G."/>
            <person name="Shiu S.-H."/>
            <person name="Stueber K."/>
            <person name="Theodoulou F.L."/>
            <person name="Tu H."/>
            <person name="Van de Peer Y."/>
            <person name="Verrier P.J."/>
            <person name="Waters E."/>
            <person name="Wood A."/>
            <person name="Yang L."/>
            <person name="Cove D."/>
            <person name="Cuming A."/>
            <person name="Hasebe M."/>
            <person name="Lucas S."/>
            <person name="Mishler D.B."/>
            <person name="Reski R."/>
            <person name="Grigoriev I."/>
            <person name="Quatrano R.S."/>
            <person name="Boore J.L."/>
        </authorList>
    </citation>
    <scope>NUCLEOTIDE SEQUENCE [LARGE SCALE GENOMIC DNA]</scope>
    <source>
        <strain evidence="3 4">cv. Gransden 2004</strain>
    </source>
</reference>
<dbReference type="EMBL" id="ABEU02000003">
    <property type="protein sequence ID" value="PNR58120.1"/>
    <property type="molecule type" value="Genomic_DNA"/>
</dbReference>
<reference evidence="2 4" key="2">
    <citation type="journal article" date="2018" name="Plant J.">
        <title>The Physcomitrella patens chromosome-scale assembly reveals moss genome structure and evolution.</title>
        <authorList>
            <person name="Lang D."/>
            <person name="Ullrich K.K."/>
            <person name="Murat F."/>
            <person name="Fuchs J."/>
            <person name="Jenkins J."/>
            <person name="Haas F.B."/>
            <person name="Piednoel M."/>
            <person name="Gundlach H."/>
            <person name="Van Bel M."/>
            <person name="Meyberg R."/>
            <person name="Vives C."/>
            <person name="Morata J."/>
            <person name="Symeonidi A."/>
            <person name="Hiss M."/>
            <person name="Muchero W."/>
            <person name="Kamisugi Y."/>
            <person name="Saleh O."/>
            <person name="Blanc G."/>
            <person name="Decker E.L."/>
            <person name="van Gessel N."/>
            <person name="Grimwood J."/>
            <person name="Hayes R.D."/>
            <person name="Graham S.W."/>
            <person name="Gunter L.E."/>
            <person name="McDaniel S.F."/>
            <person name="Hoernstein S.N.W."/>
            <person name="Larsson A."/>
            <person name="Li F.W."/>
            <person name="Perroud P.F."/>
            <person name="Phillips J."/>
            <person name="Ranjan P."/>
            <person name="Rokshar D.S."/>
            <person name="Rothfels C.J."/>
            <person name="Schneider L."/>
            <person name="Shu S."/>
            <person name="Stevenson D.W."/>
            <person name="Thummler F."/>
            <person name="Tillich M."/>
            <person name="Villarreal Aguilar J.C."/>
            <person name="Widiez T."/>
            <person name="Wong G.K."/>
            <person name="Wymore A."/>
            <person name="Zhang Y."/>
            <person name="Zimmer A.D."/>
            <person name="Quatrano R.S."/>
            <person name="Mayer K.F.X."/>
            <person name="Goodstein D."/>
            <person name="Casacuberta J.M."/>
            <person name="Vandepoele K."/>
            <person name="Reski R."/>
            <person name="Cuming A.C."/>
            <person name="Tuskan G.A."/>
            <person name="Maumus F."/>
            <person name="Salse J."/>
            <person name="Schmutz J."/>
            <person name="Rensing S.A."/>
        </authorList>
    </citation>
    <scope>NUCLEOTIDE SEQUENCE [LARGE SCALE GENOMIC DNA]</scope>
    <source>
        <strain evidence="3 4">cv. Gransden 2004</strain>
    </source>
</reference>
<gene>
    <name evidence="3" type="primary">LOC112280643</name>
    <name evidence="2" type="ORF">PHYPA_005115</name>
</gene>
<accession>A0A2K1KWJ8</accession>
<dbReference type="PaxDb" id="3218-PP1S55_49V6.1"/>
<evidence type="ECO:0000313" key="2">
    <source>
        <dbReference type="EMBL" id="PNR58120.1"/>
    </source>
</evidence>
<name>A0A2K1KWJ8_PHYPA</name>
<keyword evidence="4" id="KW-1185">Reference proteome</keyword>
<dbReference type="RefSeq" id="XP_024372108.1">
    <property type="nucleotide sequence ID" value="XM_024516340.2"/>
</dbReference>
<feature type="compositionally biased region" description="Polar residues" evidence="1">
    <location>
        <begin position="355"/>
        <end position="386"/>
    </location>
</feature>
<evidence type="ECO:0000313" key="3">
    <source>
        <dbReference type="EnsemblPlants" id="Pp3c3_29320V3.1"/>
    </source>
</evidence>
<feature type="compositionally biased region" description="Basic and acidic residues" evidence="1">
    <location>
        <begin position="436"/>
        <end position="445"/>
    </location>
</feature>